<keyword evidence="1" id="KW-0520">NAD</keyword>
<keyword evidence="4" id="KW-1185">Reference proteome</keyword>
<evidence type="ECO:0000259" key="2">
    <source>
        <dbReference type="PROSITE" id="PS50104"/>
    </source>
</evidence>
<organism evidence="3 4">
    <name type="scientific">Brassica carinata</name>
    <name type="common">Ethiopian mustard</name>
    <name type="synonym">Abyssinian cabbage</name>
    <dbReference type="NCBI Taxonomy" id="52824"/>
    <lineage>
        <taxon>Eukaryota</taxon>
        <taxon>Viridiplantae</taxon>
        <taxon>Streptophyta</taxon>
        <taxon>Embryophyta</taxon>
        <taxon>Tracheophyta</taxon>
        <taxon>Spermatophyta</taxon>
        <taxon>Magnoliopsida</taxon>
        <taxon>eudicotyledons</taxon>
        <taxon>Gunneridae</taxon>
        <taxon>Pentapetalae</taxon>
        <taxon>rosids</taxon>
        <taxon>malvids</taxon>
        <taxon>Brassicales</taxon>
        <taxon>Brassicaceae</taxon>
        <taxon>Brassiceae</taxon>
        <taxon>Brassica</taxon>
    </lineage>
</organism>
<dbReference type="AlphaFoldDB" id="A0A8X7W4Z9"/>
<dbReference type="Gene3D" id="3.40.50.10140">
    <property type="entry name" value="Toll/interleukin-1 receptor homology (TIR) domain"/>
    <property type="match status" value="1"/>
</dbReference>
<feature type="domain" description="TIR" evidence="2">
    <location>
        <begin position="11"/>
        <end position="159"/>
    </location>
</feature>
<dbReference type="SMART" id="SM00255">
    <property type="entry name" value="TIR"/>
    <property type="match status" value="1"/>
</dbReference>
<dbReference type="GO" id="GO:0007165">
    <property type="term" value="P:signal transduction"/>
    <property type="evidence" value="ECO:0007669"/>
    <property type="project" value="InterPro"/>
</dbReference>
<dbReference type="OrthoDB" id="6160824at2759"/>
<gene>
    <name evidence="3" type="ORF">Bca52824_015688</name>
</gene>
<evidence type="ECO:0000313" key="3">
    <source>
        <dbReference type="EMBL" id="KAG2322475.1"/>
    </source>
</evidence>
<dbReference type="InterPro" id="IPR000157">
    <property type="entry name" value="TIR_dom"/>
</dbReference>
<evidence type="ECO:0000313" key="4">
    <source>
        <dbReference type="Proteomes" id="UP000886595"/>
    </source>
</evidence>
<dbReference type="FunFam" id="3.40.50.10140:FF:000007">
    <property type="entry name" value="Disease resistance protein (TIR-NBS-LRR class)"/>
    <property type="match status" value="1"/>
</dbReference>
<accession>A0A8X7W4Z9</accession>
<dbReference type="SUPFAM" id="SSF52200">
    <property type="entry name" value="Toll/Interleukin receptor TIR domain"/>
    <property type="match status" value="1"/>
</dbReference>
<dbReference type="EMBL" id="JAAMPC010000003">
    <property type="protein sequence ID" value="KAG2322475.1"/>
    <property type="molecule type" value="Genomic_DNA"/>
</dbReference>
<dbReference type="PANTHER" id="PTHR32009:SF152">
    <property type="entry name" value="NEUTRAL_ALKALINE INVERTASE"/>
    <property type="match status" value="1"/>
</dbReference>
<proteinExistence type="predicted"/>
<dbReference type="PANTHER" id="PTHR32009">
    <property type="entry name" value="TMV RESISTANCE PROTEIN N-LIKE"/>
    <property type="match status" value="1"/>
</dbReference>
<dbReference type="Pfam" id="PF01582">
    <property type="entry name" value="TIR"/>
    <property type="match status" value="1"/>
</dbReference>
<evidence type="ECO:0000256" key="1">
    <source>
        <dbReference type="ARBA" id="ARBA00023027"/>
    </source>
</evidence>
<reference evidence="3 4" key="1">
    <citation type="submission" date="2020-02" db="EMBL/GenBank/DDBJ databases">
        <authorList>
            <person name="Ma Q."/>
            <person name="Huang Y."/>
            <person name="Song X."/>
            <person name="Pei D."/>
        </authorList>
    </citation>
    <scope>NUCLEOTIDE SEQUENCE [LARGE SCALE GENOMIC DNA]</scope>
    <source>
        <strain evidence="3">Sxm20200214</strain>
        <tissue evidence="3">Leaf</tissue>
    </source>
</reference>
<sequence length="159" mass="18052">MASSSSGPRLWKYDVFLSFRGPDTRKKIVSHIYSALRHKGIFTFKDDERLEIGNSIPDELVRAIQTSRFAIVIISENYATSTWCLEELRMIMELQAVEGGLIVIPIFYGVAPCDVRHQKGSYGTAFASMVSSETAEKVLRWREALTRVANLRGFDSNKW</sequence>
<name>A0A8X7W4Z9_BRACI</name>
<comment type="caution">
    <text evidence="3">The sequence shown here is derived from an EMBL/GenBank/DDBJ whole genome shotgun (WGS) entry which is preliminary data.</text>
</comment>
<dbReference type="PROSITE" id="PS50104">
    <property type="entry name" value="TIR"/>
    <property type="match status" value="1"/>
</dbReference>
<dbReference type="Proteomes" id="UP000886595">
    <property type="component" value="Unassembled WGS sequence"/>
</dbReference>
<dbReference type="InterPro" id="IPR035897">
    <property type="entry name" value="Toll_tir_struct_dom_sf"/>
</dbReference>
<protein>
    <recommendedName>
        <fullName evidence="2">TIR domain-containing protein</fullName>
    </recommendedName>
</protein>